<dbReference type="EMBL" id="JAIGYQ010000007">
    <property type="protein sequence ID" value="MBX7491040.1"/>
    <property type="molecule type" value="Genomic_DNA"/>
</dbReference>
<feature type="region of interest" description="Disordered" evidence="1">
    <location>
        <begin position="56"/>
        <end position="83"/>
    </location>
</feature>
<evidence type="ECO:0000313" key="5">
    <source>
        <dbReference type="Proteomes" id="UP000700059"/>
    </source>
</evidence>
<gene>
    <name evidence="4" type="ORF">K4G57_06130</name>
</gene>
<dbReference type="Gene3D" id="2.30.30.40">
    <property type="entry name" value="SH3 Domains"/>
    <property type="match status" value="2"/>
</dbReference>
<dbReference type="PROSITE" id="PS51781">
    <property type="entry name" value="SH3B"/>
    <property type="match status" value="1"/>
</dbReference>
<feature type="transmembrane region" description="Helical" evidence="2">
    <location>
        <begin position="12"/>
        <end position="30"/>
    </location>
</feature>
<evidence type="ECO:0000256" key="2">
    <source>
        <dbReference type="SAM" id="Phobius"/>
    </source>
</evidence>
<feature type="domain" description="SH3b" evidence="3">
    <location>
        <begin position="190"/>
        <end position="255"/>
    </location>
</feature>
<comment type="caution">
    <text evidence="4">The sequence shown here is derived from an EMBL/GenBank/DDBJ whole genome shotgun (WGS) entry which is preliminary data.</text>
</comment>
<keyword evidence="5" id="KW-1185">Reference proteome</keyword>
<accession>A0ABS7JNV1</accession>
<name>A0ABS7JNV1_9HELI</name>
<protein>
    <submittedName>
        <fullName evidence="4">SH3 domain-containing protein</fullName>
    </submittedName>
</protein>
<dbReference type="Proteomes" id="UP000700059">
    <property type="component" value="Unassembled WGS sequence"/>
</dbReference>
<evidence type="ECO:0000256" key="1">
    <source>
        <dbReference type="SAM" id="MobiDB-lite"/>
    </source>
</evidence>
<evidence type="ECO:0000313" key="4">
    <source>
        <dbReference type="EMBL" id="MBX7491040.1"/>
    </source>
</evidence>
<proteinExistence type="predicted"/>
<organism evidence="4 5">
    <name type="scientific">Helicobacter turcicus</name>
    <dbReference type="NCBI Taxonomy" id="2867412"/>
    <lineage>
        <taxon>Bacteria</taxon>
        <taxon>Pseudomonadati</taxon>
        <taxon>Campylobacterota</taxon>
        <taxon>Epsilonproteobacteria</taxon>
        <taxon>Campylobacterales</taxon>
        <taxon>Helicobacteraceae</taxon>
        <taxon>Helicobacter</taxon>
    </lineage>
</organism>
<dbReference type="InterPro" id="IPR052354">
    <property type="entry name" value="Cell_Wall_Dynamics_Protein"/>
</dbReference>
<keyword evidence="2" id="KW-0812">Transmembrane</keyword>
<dbReference type="PANTHER" id="PTHR34408:SF1">
    <property type="entry name" value="GLYCOSYL HYDROLASE FAMILY 19 DOMAIN-CONTAINING PROTEIN HI_1415"/>
    <property type="match status" value="1"/>
</dbReference>
<evidence type="ECO:0000259" key="3">
    <source>
        <dbReference type="PROSITE" id="PS51781"/>
    </source>
</evidence>
<sequence length="255" mass="28856">MLESFKKILKVYPLPVFVLLLTFVVYYSAFELLKKKESTQNPISLEESMQNIANVENPQEAEAEREAQTQTPQITTEAPLTTPQQLPEAKPIVYLTSAVKSLNIRKDTSTQSPIVGKFTPTQMAIILEEKEDWILLADSNTREPIGWVLKHFVKEVENPENIESNANYNIAESKALETEIPLKVENSQQRALYTSRVSSLNIRETPSTEAKILNKLTPNDAVSIVEESGIWVRIQDFNASGKDGWVVRRSLILRN</sequence>
<dbReference type="RefSeq" id="WP_221532699.1">
    <property type="nucleotide sequence ID" value="NZ_JAIGYP010000013.1"/>
</dbReference>
<keyword evidence="2" id="KW-1133">Transmembrane helix</keyword>
<keyword evidence="2" id="KW-0472">Membrane</keyword>
<dbReference type="Pfam" id="PF08239">
    <property type="entry name" value="SH3_3"/>
    <property type="match status" value="2"/>
</dbReference>
<dbReference type="PANTHER" id="PTHR34408">
    <property type="entry name" value="FAMILY PROTEIN, PUTATIVE-RELATED"/>
    <property type="match status" value="1"/>
</dbReference>
<feature type="compositionally biased region" description="Polar residues" evidence="1">
    <location>
        <begin position="74"/>
        <end position="83"/>
    </location>
</feature>
<dbReference type="InterPro" id="IPR003646">
    <property type="entry name" value="SH3-like_bac-type"/>
</dbReference>
<dbReference type="SMART" id="SM00287">
    <property type="entry name" value="SH3b"/>
    <property type="match status" value="2"/>
</dbReference>
<reference evidence="4 5" key="1">
    <citation type="submission" date="2021-08" db="EMBL/GenBank/DDBJ databases">
        <title>Helicobacter spp. isolated from feces of Anatolian Ground Squirrel (Spermophilus xanthoprymnus) in Turkey.</title>
        <authorList>
            <person name="Aydin F."/>
            <person name="Abay S."/>
            <person name="Kayman T."/>
            <person name="Karakaya E."/>
            <person name="Saticioglu I.B."/>
        </authorList>
    </citation>
    <scope>NUCLEOTIDE SEQUENCE [LARGE SCALE GENOMIC DNA]</scope>
    <source>
        <strain evidence="4 5">Faydin-H70</strain>
    </source>
</reference>